<dbReference type="PANTHER" id="PTHR45138:SF9">
    <property type="entry name" value="DIGUANYLATE CYCLASE DGCM-RELATED"/>
    <property type="match status" value="1"/>
</dbReference>
<keyword evidence="4" id="KW-0175">Coiled coil</keyword>
<dbReference type="PANTHER" id="PTHR45138">
    <property type="entry name" value="REGULATORY COMPONENTS OF SENSORY TRANSDUCTION SYSTEM"/>
    <property type="match status" value="1"/>
</dbReference>
<dbReference type="GO" id="GO:0052621">
    <property type="term" value="F:diguanylate cyclase activity"/>
    <property type="evidence" value="ECO:0007669"/>
    <property type="project" value="UniProtKB-EC"/>
</dbReference>
<dbReference type="NCBIfam" id="TIGR00229">
    <property type="entry name" value="sensory_box"/>
    <property type="match status" value="1"/>
</dbReference>
<dbReference type="InterPro" id="IPR035965">
    <property type="entry name" value="PAS-like_dom_sf"/>
</dbReference>
<dbReference type="CDD" id="cd01949">
    <property type="entry name" value="GGDEF"/>
    <property type="match status" value="1"/>
</dbReference>
<dbReference type="Pfam" id="PF00990">
    <property type="entry name" value="GGDEF"/>
    <property type="match status" value="1"/>
</dbReference>
<feature type="domain" description="GGDEF" evidence="5">
    <location>
        <begin position="203"/>
        <end position="329"/>
    </location>
</feature>
<protein>
    <recommendedName>
        <fullName evidence="2">diguanylate cyclase</fullName>
        <ecNumber evidence="2">2.7.7.65</ecNumber>
    </recommendedName>
</protein>
<dbReference type="STRING" id="416874.SAMN04487958_10835"/>
<evidence type="ECO:0000259" key="5">
    <source>
        <dbReference type="PROSITE" id="PS50887"/>
    </source>
</evidence>
<dbReference type="SMART" id="SM00267">
    <property type="entry name" value="GGDEF"/>
    <property type="match status" value="1"/>
</dbReference>
<evidence type="ECO:0000313" key="7">
    <source>
        <dbReference type="Proteomes" id="UP000198505"/>
    </source>
</evidence>
<evidence type="ECO:0000313" key="6">
    <source>
        <dbReference type="EMBL" id="SES15512.1"/>
    </source>
</evidence>
<evidence type="ECO:0000256" key="4">
    <source>
        <dbReference type="SAM" id="Coils"/>
    </source>
</evidence>
<keyword evidence="7" id="KW-1185">Reference proteome</keyword>
<gene>
    <name evidence="6" type="ORF">SAMN04487958_10835</name>
</gene>
<dbReference type="FunFam" id="3.30.70.270:FF:000001">
    <property type="entry name" value="Diguanylate cyclase domain protein"/>
    <property type="match status" value="1"/>
</dbReference>
<sequence>MNPRPADIARWWQFAPSGQVVVDGKGYTVLVNHTLSDWLGFPSEQLVNRLASELFTCESRMVYQGVLAYRVADVGSVSEVHLSLNLSNGDTLPVLCSARRLGDQKDPQILISMQPIVRKDQLERELLEARQAAQTALEEKEAVITELESMRTTLKSHNEELQRLTMRLGHEAKSDPLTGLPNRRHLDVALKELLSRAEGFLSEGFCMALLDIDHFKPVNDEYGHAVGDQVLQQLAKLLSSKLRGQDFAARIGGEEFALLMPKTAIDEASNALERLRQAIEVYHWQPVPITVSLGVTSYLPEDTSETLLARADRALYTAKREGRNRLVNG</sequence>
<dbReference type="Gene3D" id="3.30.450.20">
    <property type="entry name" value="PAS domain"/>
    <property type="match status" value="1"/>
</dbReference>
<dbReference type="InterPro" id="IPR029787">
    <property type="entry name" value="Nucleotide_cyclase"/>
</dbReference>
<feature type="coiled-coil region" evidence="4">
    <location>
        <begin position="119"/>
        <end position="167"/>
    </location>
</feature>
<dbReference type="InterPro" id="IPR050469">
    <property type="entry name" value="Diguanylate_Cyclase"/>
</dbReference>
<dbReference type="PROSITE" id="PS50887">
    <property type="entry name" value="GGDEF"/>
    <property type="match status" value="1"/>
</dbReference>
<organism evidence="6 7">
    <name type="scientific">Vreelandella subterranea</name>
    <dbReference type="NCBI Taxonomy" id="416874"/>
    <lineage>
        <taxon>Bacteria</taxon>
        <taxon>Pseudomonadati</taxon>
        <taxon>Pseudomonadota</taxon>
        <taxon>Gammaproteobacteria</taxon>
        <taxon>Oceanospirillales</taxon>
        <taxon>Halomonadaceae</taxon>
        <taxon>Vreelandella</taxon>
    </lineage>
</organism>
<dbReference type="SUPFAM" id="SSF55785">
    <property type="entry name" value="PYP-like sensor domain (PAS domain)"/>
    <property type="match status" value="1"/>
</dbReference>
<dbReference type="RefSeq" id="WP_092828347.1">
    <property type="nucleotide sequence ID" value="NZ_FOGS01000008.1"/>
</dbReference>
<dbReference type="InterPro" id="IPR000014">
    <property type="entry name" value="PAS"/>
</dbReference>
<dbReference type="NCBIfam" id="TIGR00254">
    <property type="entry name" value="GGDEF"/>
    <property type="match status" value="1"/>
</dbReference>
<name>A0A1H9V1G5_9GAMM</name>
<reference evidence="7" key="1">
    <citation type="submission" date="2016-10" db="EMBL/GenBank/DDBJ databases">
        <authorList>
            <person name="Varghese N."/>
            <person name="Submissions S."/>
        </authorList>
    </citation>
    <scope>NUCLEOTIDE SEQUENCE [LARGE SCALE GENOMIC DNA]</scope>
    <source>
        <strain evidence="7">CGMCC 1.6495</strain>
    </source>
</reference>
<dbReference type="SUPFAM" id="SSF55073">
    <property type="entry name" value="Nucleotide cyclase"/>
    <property type="match status" value="1"/>
</dbReference>
<comment type="cofactor">
    <cofactor evidence="1">
        <name>Mg(2+)</name>
        <dbReference type="ChEBI" id="CHEBI:18420"/>
    </cofactor>
</comment>
<dbReference type="InterPro" id="IPR043128">
    <property type="entry name" value="Rev_trsase/Diguanyl_cyclase"/>
</dbReference>
<evidence type="ECO:0000256" key="1">
    <source>
        <dbReference type="ARBA" id="ARBA00001946"/>
    </source>
</evidence>
<accession>A0A1H9V1G5</accession>
<evidence type="ECO:0000256" key="2">
    <source>
        <dbReference type="ARBA" id="ARBA00012528"/>
    </source>
</evidence>
<dbReference type="Gene3D" id="3.30.70.270">
    <property type="match status" value="1"/>
</dbReference>
<dbReference type="CDD" id="cd00130">
    <property type="entry name" value="PAS"/>
    <property type="match status" value="1"/>
</dbReference>
<proteinExistence type="predicted"/>
<comment type="catalytic activity">
    <reaction evidence="3">
        <text>2 GTP = 3',3'-c-di-GMP + 2 diphosphate</text>
        <dbReference type="Rhea" id="RHEA:24898"/>
        <dbReference type="ChEBI" id="CHEBI:33019"/>
        <dbReference type="ChEBI" id="CHEBI:37565"/>
        <dbReference type="ChEBI" id="CHEBI:58805"/>
        <dbReference type="EC" id="2.7.7.65"/>
    </reaction>
</comment>
<dbReference type="InterPro" id="IPR000160">
    <property type="entry name" value="GGDEF_dom"/>
</dbReference>
<dbReference type="EMBL" id="FOGS01000008">
    <property type="protein sequence ID" value="SES15512.1"/>
    <property type="molecule type" value="Genomic_DNA"/>
</dbReference>
<dbReference type="AlphaFoldDB" id="A0A1H9V1G5"/>
<evidence type="ECO:0000256" key="3">
    <source>
        <dbReference type="ARBA" id="ARBA00034247"/>
    </source>
</evidence>
<dbReference type="Proteomes" id="UP000198505">
    <property type="component" value="Unassembled WGS sequence"/>
</dbReference>
<dbReference type="EC" id="2.7.7.65" evidence="2"/>